<protein>
    <recommendedName>
        <fullName evidence="2">Band 7 domain-containing protein</fullName>
    </recommendedName>
</protein>
<comment type="caution">
    <text evidence="3">The sequence shown here is derived from an EMBL/GenBank/DDBJ whole genome shotgun (WGS) entry which is preliminary data.</text>
</comment>
<dbReference type="InterPro" id="IPR036013">
    <property type="entry name" value="Band_7/SPFH_dom_sf"/>
</dbReference>
<evidence type="ECO:0000313" key="4">
    <source>
        <dbReference type="Proteomes" id="UP000251213"/>
    </source>
</evidence>
<dbReference type="AlphaFoldDB" id="A0A364K6Y2"/>
<name>A0A364K6Y2_9BACL</name>
<dbReference type="Pfam" id="PF01145">
    <property type="entry name" value="Band_7"/>
    <property type="match status" value="1"/>
</dbReference>
<dbReference type="SMART" id="SM00244">
    <property type="entry name" value="PHB"/>
    <property type="match status" value="1"/>
</dbReference>
<keyword evidence="1" id="KW-1133">Transmembrane helix</keyword>
<dbReference type="OrthoDB" id="9813479at2"/>
<evidence type="ECO:0000259" key="2">
    <source>
        <dbReference type="SMART" id="SM00244"/>
    </source>
</evidence>
<dbReference type="CDD" id="cd03402">
    <property type="entry name" value="SPFH_like_u2"/>
    <property type="match status" value="1"/>
</dbReference>
<dbReference type="Proteomes" id="UP000251213">
    <property type="component" value="Unassembled WGS sequence"/>
</dbReference>
<sequence length="281" mass="31213">MQETKAWKMNGFLFFLVELVLLGGGIYFFTQDNYALIVPCAILFILIANGFLIVQPNQGYVLTFFGKYVGSVREDGFYWTNPFNSSKKISLRVRNFNSDKIKVNDKDGNPIEIGAVVVWRVIDSAKAVLDIENVGRFVDIQSETAIRSIATRYPYDTHTTDIESLQGNPDEVAHALMVELQERLTIAGVEVIEARISHLAYAPEIAQAMLRRQQAQAVIAARQQIVEGAMGMVTMVIQNLEQQGVVDLDEERKASMANNLLVTLVSESGTTPVVNTGSLYS</sequence>
<dbReference type="EMBL" id="QJKK01000003">
    <property type="protein sequence ID" value="RAL26038.1"/>
    <property type="molecule type" value="Genomic_DNA"/>
</dbReference>
<organism evidence="3 4">
    <name type="scientific">Thermoflavimicrobium daqui</name>
    <dbReference type="NCBI Taxonomy" id="2137476"/>
    <lineage>
        <taxon>Bacteria</taxon>
        <taxon>Bacillati</taxon>
        <taxon>Bacillota</taxon>
        <taxon>Bacilli</taxon>
        <taxon>Bacillales</taxon>
        <taxon>Thermoactinomycetaceae</taxon>
        <taxon>Thermoflavimicrobium</taxon>
    </lineage>
</organism>
<keyword evidence="1" id="KW-0812">Transmembrane</keyword>
<dbReference type="Gene3D" id="3.30.479.30">
    <property type="entry name" value="Band 7 domain"/>
    <property type="match status" value="1"/>
</dbReference>
<feature type="transmembrane region" description="Helical" evidence="1">
    <location>
        <begin position="12"/>
        <end position="30"/>
    </location>
</feature>
<dbReference type="PANTHER" id="PTHR43446:SF1">
    <property type="entry name" value="BAND 7 DOMAIN-CONTAINING PROTEIN"/>
    <property type="match status" value="1"/>
</dbReference>
<reference evidence="3 4" key="1">
    <citation type="submission" date="2018-06" db="EMBL/GenBank/DDBJ databases">
        <title>Thermoflavimicrobium daqus sp. nov., a thermophilic microbe isolated from Moutai-flavour Daqu.</title>
        <authorList>
            <person name="Wang X."/>
            <person name="Zhou H."/>
        </authorList>
    </citation>
    <scope>NUCLEOTIDE SEQUENCE [LARGE SCALE GENOMIC DNA]</scope>
    <source>
        <strain evidence="3 4">FBKL4.011</strain>
    </source>
</reference>
<reference evidence="3 4" key="2">
    <citation type="submission" date="2018-06" db="EMBL/GenBank/DDBJ databases">
        <authorList>
            <person name="Zhirakovskaya E."/>
        </authorList>
    </citation>
    <scope>NUCLEOTIDE SEQUENCE [LARGE SCALE GENOMIC DNA]</scope>
    <source>
        <strain evidence="3 4">FBKL4.011</strain>
    </source>
</reference>
<dbReference type="RefSeq" id="WP_113658651.1">
    <property type="nucleotide sequence ID" value="NZ_KZ845665.1"/>
</dbReference>
<dbReference type="PANTHER" id="PTHR43446">
    <property type="entry name" value="MEMBRANE PROTEIN-RELATED"/>
    <property type="match status" value="1"/>
</dbReference>
<dbReference type="InterPro" id="IPR001107">
    <property type="entry name" value="Band_7"/>
</dbReference>
<keyword evidence="1" id="KW-0472">Membrane</keyword>
<proteinExistence type="predicted"/>
<feature type="transmembrane region" description="Helical" evidence="1">
    <location>
        <begin position="36"/>
        <end position="54"/>
    </location>
</feature>
<keyword evidence="4" id="KW-1185">Reference proteome</keyword>
<dbReference type="SUPFAM" id="SSF117892">
    <property type="entry name" value="Band 7/SPFH domain"/>
    <property type="match status" value="1"/>
</dbReference>
<evidence type="ECO:0000256" key="1">
    <source>
        <dbReference type="SAM" id="Phobius"/>
    </source>
</evidence>
<accession>A0A364K6Y2</accession>
<evidence type="ECO:0000313" key="3">
    <source>
        <dbReference type="EMBL" id="RAL26038.1"/>
    </source>
</evidence>
<gene>
    <name evidence="3" type="ORF">DL897_06285</name>
</gene>
<feature type="domain" description="Band 7" evidence="2">
    <location>
        <begin position="49"/>
        <end position="213"/>
    </location>
</feature>